<evidence type="ECO:0000256" key="3">
    <source>
        <dbReference type="RuleBase" id="RU000363"/>
    </source>
</evidence>
<dbReference type="PANTHER" id="PTHR42901:SF1">
    <property type="entry name" value="ALCOHOL DEHYDROGENASE"/>
    <property type="match status" value="1"/>
</dbReference>
<organism evidence="4 5">
    <name type="scientific">Microdochium bolleyi</name>
    <dbReference type="NCBI Taxonomy" id="196109"/>
    <lineage>
        <taxon>Eukaryota</taxon>
        <taxon>Fungi</taxon>
        <taxon>Dikarya</taxon>
        <taxon>Ascomycota</taxon>
        <taxon>Pezizomycotina</taxon>
        <taxon>Sordariomycetes</taxon>
        <taxon>Xylariomycetidae</taxon>
        <taxon>Xylariales</taxon>
        <taxon>Microdochiaceae</taxon>
        <taxon>Microdochium</taxon>
    </lineage>
</organism>
<dbReference type="Proteomes" id="UP000070501">
    <property type="component" value="Unassembled WGS sequence"/>
</dbReference>
<sequence>MAHFTKIYHQASYSAISSENPLNSQSGRTVVIAGASSGIGNSIAQSFAKAAAARIILLGRTASTLTAAAAALPHAEARVCDISSESDIQQLWNSLGDEGIHVDVLVLNAALIIPGSLTSDIKAIWSSFETTVLGNLRMAQLFVAQMGEGTGHALINISSFMAHSNPAPAQGSYSASKAAFASLLQHLAEEIPASKATIVNVHPGAIFTEAADAYGLTRESLPWDDDNLPGDYSVWASTPAASFLHGRFLWANWDVQELIQRKAEIEADEGLLKIGVQGVEHVDIRSIFTKVPQRKL</sequence>
<reference evidence="5" key="1">
    <citation type="submission" date="2016-02" db="EMBL/GenBank/DDBJ databases">
        <title>Draft genome sequence of Microdochium bolleyi, a fungal endophyte of beachgrass.</title>
        <authorList>
            <consortium name="DOE Joint Genome Institute"/>
            <person name="David A.S."/>
            <person name="May G."/>
            <person name="Haridas S."/>
            <person name="Lim J."/>
            <person name="Wang M."/>
            <person name="Labutti K."/>
            <person name="Lipzen A."/>
            <person name="Barry K."/>
            <person name="Grigoriev I.V."/>
        </authorList>
    </citation>
    <scope>NUCLEOTIDE SEQUENCE [LARGE SCALE GENOMIC DNA]</scope>
    <source>
        <strain evidence="5">J235TASD1</strain>
    </source>
</reference>
<keyword evidence="2" id="KW-0560">Oxidoreductase</keyword>
<dbReference type="SUPFAM" id="SSF51735">
    <property type="entry name" value="NAD(P)-binding Rossmann-fold domains"/>
    <property type="match status" value="1"/>
</dbReference>
<protein>
    <submittedName>
        <fullName evidence="4">Short-chain dehydrogenase/reductase</fullName>
    </submittedName>
</protein>
<proteinExistence type="inferred from homology"/>
<dbReference type="OrthoDB" id="1933717at2759"/>
<dbReference type="InParanoid" id="A0A136IQL6"/>
<dbReference type="InterPro" id="IPR002347">
    <property type="entry name" value="SDR_fam"/>
</dbReference>
<accession>A0A136IQL6</accession>
<dbReference type="InterPro" id="IPR036291">
    <property type="entry name" value="NAD(P)-bd_dom_sf"/>
</dbReference>
<dbReference type="PRINTS" id="PR00080">
    <property type="entry name" value="SDRFAMILY"/>
</dbReference>
<evidence type="ECO:0000256" key="2">
    <source>
        <dbReference type="ARBA" id="ARBA00023002"/>
    </source>
</evidence>
<dbReference type="STRING" id="196109.A0A136IQL6"/>
<dbReference type="EMBL" id="KQ964263">
    <property type="protein sequence ID" value="KXJ87194.1"/>
    <property type="molecule type" value="Genomic_DNA"/>
</dbReference>
<evidence type="ECO:0000313" key="5">
    <source>
        <dbReference type="Proteomes" id="UP000070501"/>
    </source>
</evidence>
<dbReference type="PANTHER" id="PTHR42901">
    <property type="entry name" value="ALCOHOL DEHYDROGENASE"/>
    <property type="match status" value="1"/>
</dbReference>
<evidence type="ECO:0000313" key="4">
    <source>
        <dbReference type="EMBL" id="KXJ87194.1"/>
    </source>
</evidence>
<dbReference type="Gene3D" id="3.40.50.720">
    <property type="entry name" value="NAD(P)-binding Rossmann-like Domain"/>
    <property type="match status" value="1"/>
</dbReference>
<dbReference type="GO" id="GO:0016491">
    <property type="term" value="F:oxidoreductase activity"/>
    <property type="evidence" value="ECO:0007669"/>
    <property type="project" value="UniProtKB-KW"/>
</dbReference>
<gene>
    <name evidence="4" type="ORF">Micbo1qcDRAFT_208227</name>
</gene>
<comment type="similarity">
    <text evidence="1 3">Belongs to the short-chain dehydrogenases/reductases (SDR) family.</text>
</comment>
<keyword evidence="5" id="KW-1185">Reference proteome</keyword>
<dbReference type="Pfam" id="PF00106">
    <property type="entry name" value="adh_short"/>
    <property type="match status" value="1"/>
</dbReference>
<dbReference type="PRINTS" id="PR00081">
    <property type="entry name" value="GDHRDH"/>
</dbReference>
<evidence type="ECO:0000256" key="1">
    <source>
        <dbReference type="ARBA" id="ARBA00006484"/>
    </source>
</evidence>
<name>A0A136IQL6_9PEZI</name>
<dbReference type="AlphaFoldDB" id="A0A136IQL6"/>
<dbReference type="CDD" id="cd05233">
    <property type="entry name" value="SDR_c"/>
    <property type="match status" value="1"/>
</dbReference>